<evidence type="ECO:0000313" key="1">
    <source>
        <dbReference type="EMBL" id="KAF5405752.1"/>
    </source>
</evidence>
<dbReference type="AlphaFoldDB" id="A0A8J4SUD3"/>
<evidence type="ECO:0000313" key="2">
    <source>
        <dbReference type="Proteomes" id="UP000748531"/>
    </source>
</evidence>
<keyword evidence="2" id="KW-1185">Reference proteome</keyword>
<sequence length="344" mass="39528">METDKLNSQLKREEVENLLNYAITQSAIGDSVEKITPIIYQSPDQNGADVVDIFLRINPTKENSTRLMNQLGRMQARLNNLIYVTKEVKDLFSPTSEFKRPLWFSYPEDRTPCIAVHGFIRFERKSIQVFDRTMDKLAVLEGALENQLLLVIKNSGKLGENFTSGNIFVDNMEHVDCKVCPAFVNLYFCQNALLHRSKKKRKTRRNTTDLFEGLQEEMQKSFKKFTILGEKQVVTYSYHMACTRGPDTCQTGRRRVFRKPSNDLGSDFNQEEVREIPSPDVQSAEAGKLPSTNEFYILPLPVWIMFGKVSKIYSVYSCTDKLKTPVEFDNNLLESNMFIAILGK</sequence>
<reference evidence="1" key="1">
    <citation type="submission" date="2019-05" db="EMBL/GenBank/DDBJ databases">
        <title>Annotation for the trematode Paragonimus heterotremus.</title>
        <authorList>
            <person name="Choi Y.-J."/>
        </authorList>
    </citation>
    <scope>NUCLEOTIDE SEQUENCE</scope>
    <source>
        <strain evidence="1">LC</strain>
    </source>
</reference>
<accession>A0A8J4SUD3</accession>
<gene>
    <name evidence="1" type="ORF">PHET_00838</name>
</gene>
<dbReference type="OrthoDB" id="10418691at2759"/>
<dbReference type="EMBL" id="LUCH01000222">
    <property type="protein sequence ID" value="KAF5405752.1"/>
    <property type="molecule type" value="Genomic_DNA"/>
</dbReference>
<protein>
    <submittedName>
        <fullName evidence="1">Uncharacterized protein</fullName>
    </submittedName>
</protein>
<name>A0A8J4SUD3_9TREM</name>
<organism evidence="1 2">
    <name type="scientific">Paragonimus heterotremus</name>
    <dbReference type="NCBI Taxonomy" id="100268"/>
    <lineage>
        <taxon>Eukaryota</taxon>
        <taxon>Metazoa</taxon>
        <taxon>Spiralia</taxon>
        <taxon>Lophotrochozoa</taxon>
        <taxon>Platyhelminthes</taxon>
        <taxon>Trematoda</taxon>
        <taxon>Digenea</taxon>
        <taxon>Plagiorchiida</taxon>
        <taxon>Troglotremata</taxon>
        <taxon>Troglotrematidae</taxon>
        <taxon>Paragonimus</taxon>
    </lineage>
</organism>
<proteinExistence type="predicted"/>
<dbReference type="Proteomes" id="UP000748531">
    <property type="component" value="Unassembled WGS sequence"/>
</dbReference>
<comment type="caution">
    <text evidence="1">The sequence shown here is derived from an EMBL/GenBank/DDBJ whole genome shotgun (WGS) entry which is preliminary data.</text>
</comment>